<dbReference type="AlphaFoldDB" id="A0A1M7SUC6"/>
<comment type="similarity">
    <text evidence="2 6">Belongs to the class-I pyridoxal-phosphate-dependent aminotransferase family.</text>
</comment>
<comment type="cofactor">
    <cofactor evidence="1 6">
        <name>pyridoxal 5'-phosphate</name>
        <dbReference type="ChEBI" id="CHEBI:597326"/>
    </cofactor>
</comment>
<keyword evidence="5" id="KW-0663">Pyridoxal phosphate</keyword>
<evidence type="ECO:0000313" key="9">
    <source>
        <dbReference type="Proteomes" id="UP000184097"/>
    </source>
</evidence>
<dbReference type="GO" id="GO:0030170">
    <property type="term" value="F:pyridoxal phosphate binding"/>
    <property type="evidence" value="ECO:0007669"/>
    <property type="project" value="InterPro"/>
</dbReference>
<gene>
    <name evidence="8" type="ORF">SAMN02745247_02461</name>
</gene>
<dbReference type="PANTHER" id="PTHR46383:SF3">
    <property type="entry name" value="ASPARTATE AMINOTRANSFERASE-RELATED"/>
    <property type="match status" value="1"/>
</dbReference>
<evidence type="ECO:0000313" key="8">
    <source>
        <dbReference type="EMBL" id="SHN62079.1"/>
    </source>
</evidence>
<dbReference type="EC" id="2.6.1.-" evidence="6"/>
<reference evidence="8 9" key="1">
    <citation type="submission" date="2016-12" db="EMBL/GenBank/DDBJ databases">
        <authorList>
            <person name="Song W.-J."/>
            <person name="Kurnit D.M."/>
        </authorList>
    </citation>
    <scope>NUCLEOTIDE SEQUENCE [LARGE SCALE GENOMIC DNA]</scope>
    <source>
        <strain evidence="8 9">DSM 14810</strain>
    </source>
</reference>
<evidence type="ECO:0000259" key="7">
    <source>
        <dbReference type="Pfam" id="PF00155"/>
    </source>
</evidence>
<dbReference type="Gene3D" id="3.90.1150.10">
    <property type="entry name" value="Aspartate Aminotransferase, domain 1"/>
    <property type="match status" value="1"/>
</dbReference>
<dbReference type="InterPro" id="IPR050596">
    <property type="entry name" value="AspAT/PAT-like"/>
</dbReference>
<dbReference type="Proteomes" id="UP000184097">
    <property type="component" value="Unassembled WGS sequence"/>
</dbReference>
<dbReference type="Gene3D" id="3.40.640.10">
    <property type="entry name" value="Type I PLP-dependent aspartate aminotransferase-like (Major domain)"/>
    <property type="match status" value="1"/>
</dbReference>
<proteinExistence type="inferred from homology"/>
<dbReference type="EMBL" id="FRDH01000010">
    <property type="protein sequence ID" value="SHN62079.1"/>
    <property type="molecule type" value="Genomic_DNA"/>
</dbReference>
<dbReference type="SUPFAM" id="SSF53383">
    <property type="entry name" value="PLP-dependent transferases"/>
    <property type="match status" value="1"/>
</dbReference>
<dbReference type="RefSeq" id="WP_072704601.1">
    <property type="nucleotide sequence ID" value="NZ_FRDH01000010.1"/>
</dbReference>
<dbReference type="GO" id="GO:0008483">
    <property type="term" value="F:transaminase activity"/>
    <property type="evidence" value="ECO:0007669"/>
    <property type="project" value="UniProtKB-KW"/>
</dbReference>
<dbReference type="Pfam" id="PF00155">
    <property type="entry name" value="Aminotran_1_2"/>
    <property type="match status" value="1"/>
</dbReference>
<dbReference type="InterPro" id="IPR004839">
    <property type="entry name" value="Aminotransferase_I/II_large"/>
</dbReference>
<keyword evidence="4 6" id="KW-0808">Transferase</keyword>
<dbReference type="InterPro" id="IPR004838">
    <property type="entry name" value="NHTrfase_class1_PyrdxlP-BS"/>
</dbReference>
<dbReference type="GO" id="GO:0006520">
    <property type="term" value="P:amino acid metabolic process"/>
    <property type="evidence" value="ECO:0007669"/>
    <property type="project" value="InterPro"/>
</dbReference>
<evidence type="ECO:0000256" key="3">
    <source>
        <dbReference type="ARBA" id="ARBA00022576"/>
    </source>
</evidence>
<accession>A0A1M7SUC6</accession>
<name>A0A1M7SUC6_9FIRM</name>
<evidence type="ECO:0000256" key="5">
    <source>
        <dbReference type="ARBA" id="ARBA00022898"/>
    </source>
</evidence>
<dbReference type="InterPro" id="IPR015424">
    <property type="entry name" value="PyrdxlP-dep_Trfase"/>
</dbReference>
<dbReference type="PANTHER" id="PTHR46383">
    <property type="entry name" value="ASPARTATE AMINOTRANSFERASE"/>
    <property type="match status" value="1"/>
</dbReference>
<evidence type="ECO:0000256" key="4">
    <source>
        <dbReference type="ARBA" id="ARBA00022679"/>
    </source>
</evidence>
<sequence>MRNPIGKKVVDIKPSGIRKFFDIVQETEGAISLGVGEPDFDTPWHIRDEGIYSLEKGRTFYTSNSGLKELRQEISNYIKRTQNVEYDPLKEIFVTVGGSEAIDLALRAMVDAGDEVLIPQPSYVSYEPCAILADAVPVTIELKEENQFRLTAEEVLEKVTDKTKILVLPFPNNPTGAVMTKEDLEAIAKVVIEKDLFVISDEIYGELTYSGEHVSIVSIPGMKERTILINGFSKAYAMTGWRLGYACGPEIIMKQMIKIHQFAIMCAPTTSQYAAVEALRNGDDDVKMMREQYNQRRRYLLNEFERIGLTCFEPFGAFYVFPSIKKFGMSSDEFCTRLLKEEKLAVVPGTAFGDCGEGYIRISYAYSLDNLKAAMERLERFISKL</sequence>
<keyword evidence="3 6" id="KW-0032">Aminotransferase</keyword>
<evidence type="ECO:0000256" key="1">
    <source>
        <dbReference type="ARBA" id="ARBA00001933"/>
    </source>
</evidence>
<organism evidence="8 9">
    <name type="scientific">Butyrivibrio hungatei DSM 14810</name>
    <dbReference type="NCBI Taxonomy" id="1121132"/>
    <lineage>
        <taxon>Bacteria</taxon>
        <taxon>Bacillati</taxon>
        <taxon>Bacillota</taxon>
        <taxon>Clostridia</taxon>
        <taxon>Lachnospirales</taxon>
        <taxon>Lachnospiraceae</taxon>
        <taxon>Butyrivibrio</taxon>
    </lineage>
</organism>
<evidence type="ECO:0000256" key="6">
    <source>
        <dbReference type="RuleBase" id="RU000481"/>
    </source>
</evidence>
<dbReference type="InterPro" id="IPR015421">
    <property type="entry name" value="PyrdxlP-dep_Trfase_major"/>
</dbReference>
<feature type="domain" description="Aminotransferase class I/classII large" evidence="7">
    <location>
        <begin position="31"/>
        <end position="378"/>
    </location>
</feature>
<dbReference type="InterPro" id="IPR015422">
    <property type="entry name" value="PyrdxlP-dep_Trfase_small"/>
</dbReference>
<protein>
    <recommendedName>
        <fullName evidence="6">Aminotransferase</fullName>
        <ecNumber evidence="6">2.6.1.-</ecNumber>
    </recommendedName>
</protein>
<evidence type="ECO:0000256" key="2">
    <source>
        <dbReference type="ARBA" id="ARBA00007441"/>
    </source>
</evidence>
<dbReference type="CDD" id="cd00609">
    <property type="entry name" value="AAT_like"/>
    <property type="match status" value="1"/>
</dbReference>
<dbReference type="FunFam" id="3.40.640.10:FF:000033">
    <property type="entry name" value="Aspartate aminotransferase"/>
    <property type="match status" value="1"/>
</dbReference>
<dbReference type="PROSITE" id="PS00105">
    <property type="entry name" value="AA_TRANSFER_CLASS_1"/>
    <property type="match status" value="1"/>
</dbReference>